<dbReference type="PATRIC" id="fig|1666911.3.peg.990"/>
<keyword evidence="8 10" id="KW-0460">Magnesium</keyword>
<evidence type="ECO:0000313" key="15">
    <source>
        <dbReference type="Proteomes" id="UP000050465"/>
    </source>
</evidence>
<feature type="site" description="Interaction with substrate tRNA" evidence="10">
    <location>
        <position position="109"/>
    </location>
</feature>
<evidence type="ECO:0000256" key="13">
    <source>
        <dbReference type="RuleBase" id="RU003785"/>
    </source>
</evidence>
<feature type="region of interest" description="Interaction with substrate tRNA" evidence="10">
    <location>
        <begin position="42"/>
        <end position="45"/>
    </location>
</feature>
<dbReference type="Proteomes" id="UP000050465">
    <property type="component" value="Unassembled WGS sequence"/>
</dbReference>
<protein>
    <recommendedName>
        <fullName evidence="10">tRNA dimethylallyltransferase</fullName>
        <ecNumber evidence="10">2.5.1.75</ecNumber>
    </recommendedName>
    <alternativeName>
        <fullName evidence="10">Dimethylallyl diphosphate:tRNA dimethylallyltransferase</fullName>
        <shortName evidence="10">DMAPP:tRNA dimethylallyltransferase</shortName>
        <shortName evidence="10">DMATase</shortName>
    </alternativeName>
    <alternativeName>
        <fullName evidence="10">Isopentenyl-diphosphate:tRNA isopentenyltransferase</fullName>
        <shortName evidence="10">IPP transferase</shortName>
        <shortName evidence="10">IPPT</shortName>
        <shortName evidence="10">IPTase</shortName>
    </alternativeName>
</protein>
<evidence type="ECO:0000256" key="4">
    <source>
        <dbReference type="ARBA" id="ARBA00022679"/>
    </source>
</evidence>
<dbReference type="NCBIfam" id="TIGR00174">
    <property type="entry name" value="miaA"/>
    <property type="match status" value="1"/>
</dbReference>
<evidence type="ECO:0000256" key="3">
    <source>
        <dbReference type="ARBA" id="ARBA00005842"/>
    </source>
</evidence>
<evidence type="ECO:0000256" key="9">
    <source>
        <dbReference type="ARBA" id="ARBA00049563"/>
    </source>
</evidence>
<evidence type="ECO:0000256" key="6">
    <source>
        <dbReference type="ARBA" id="ARBA00022741"/>
    </source>
</evidence>
<name>A0A0P7YTV2_9CYAN</name>
<keyword evidence="7 10" id="KW-0067">ATP-binding</keyword>
<comment type="caution">
    <text evidence="10">Lacks conserved residue(s) required for the propagation of feature annotation.</text>
</comment>
<evidence type="ECO:0000256" key="10">
    <source>
        <dbReference type="HAMAP-Rule" id="MF_00185"/>
    </source>
</evidence>
<comment type="cofactor">
    <cofactor evidence="1 10">
        <name>Mg(2+)</name>
        <dbReference type="ChEBI" id="CHEBI:18420"/>
    </cofactor>
</comment>
<sequence length="316" mass="35304">MAIAHHLNIYYSQVNPPANLSVNSLEFSAHRLSAASVILSADSRQVYREFDIGTAKPSESDQQAVPHRLVDICEPTETLTVADYQQQAQGAIAQVHQAGNQFLLLVGGTGLYLNAIVKGLKIPKVAPCAELRSQLTQLGQSHCYDLLRQVDPQAIQRIHPNDQIRTLRALEVFYVTGQPISSQQGENPPHYPILYIGLACEAEALRSRIVTRTHQMVEAGFMDEVADLIRKYGADLPLLKTLGYAEMQQHLNGELSLAQAIDLTVQHTCQFAKRQRTWFRKEPSIQWFHADSSDLVAQVWAQVNRFIQSNDLLAKS</sequence>
<dbReference type="SUPFAM" id="SSF52540">
    <property type="entry name" value="P-loop containing nucleoside triphosphate hydrolases"/>
    <property type="match status" value="1"/>
</dbReference>
<comment type="caution">
    <text evidence="14">The sequence shown here is derived from an EMBL/GenBank/DDBJ whole genome shotgun (WGS) entry which is preliminary data.</text>
</comment>
<dbReference type="EMBL" id="LJZR01000024">
    <property type="protein sequence ID" value="KPQ34005.1"/>
    <property type="molecule type" value="Genomic_DNA"/>
</dbReference>
<accession>A0A0P7YTV2</accession>
<dbReference type="PANTHER" id="PTHR11088:SF60">
    <property type="entry name" value="TRNA DIMETHYLALLYLTRANSFERASE"/>
    <property type="match status" value="1"/>
</dbReference>
<evidence type="ECO:0000256" key="1">
    <source>
        <dbReference type="ARBA" id="ARBA00001946"/>
    </source>
</evidence>
<evidence type="ECO:0000256" key="7">
    <source>
        <dbReference type="ARBA" id="ARBA00022840"/>
    </source>
</evidence>
<proteinExistence type="inferred from homology"/>
<dbReference type="InterPro" id="IPR027417">
    <property type="entry name" value="P-loop_NTPase"/>
</dbReference>
<feature type="binding site" evidence="10">
    <location>
        <begin position="15"/>
        <end position="22"/>
    </location>
    <ligand>
        <name>ATP</name>
        <dbReference type="ChEBI" id="CHEBI:30616"/>
    </ligand>
</feature>
<keyword evidence="5 10" id="KW-0819">tRNA processing</keyword>
<comment type="catalytic activity">
    <reaction evidence="9 10 11">
        <text>adenosine(37) in tRNA + dimethylallyl diphosphate = N(6)-dimethylallyladenosine(37) in tRNA + diphosphate</text>
        <dbReference type="Rhea" id="RHEA:26482"/>
        <dbReference type="Rhea" id="RHEA-COMP:10162"/>
        <dbReference type="Rhea" id="RHEA-COMP:10375"/>
        <dbReference type="ChEBI" id="CHEBI:33019"/>
        <dbReference type="ChEBI" id="CHEBI:57623"/>
        <dbReference type="ChEBI" id="CHEBI:74411"/>
        <dbReference type="ChEBI" id="CHEBI:74415"/>
        <dbReference type="EC" id="2.5.1.75"/>
    </reaction>
</comment>
<organism evidence="14 15">
    <name type="scientific">Phormidesmis priestleyi Ana</name>
    <dbReference type="NCBI Taxonomy" id="1666911"/>
    <lineage>
        <taxon>Bacteria</taxon>
        <taxon>Bacillati</taxon>
        <taxon>Cyanobacteriota</taxon>
        <taxon>Cyanophyceae</taxon>
        <taxon>Leptolyngbyales</taxon>
        <taxon>Leptolyngbyaceae</taxon>
        <taxon>Phormidesmis</taxon>
    </lineage>
</organism>
<dbReference type="Gene3D" id="3.40.50.300">
    <property type="entry name" value="P-loop containing nucleotide triphosphate hydrolases"/>
    <property type="match status" value="1"/>
</dbReference>
<gene>
    <name evidence="10 14" type="primary">miaA</name>
    <name evidence="14" type="ORF">HLUCCA11_16405</name>
</gene>
<evidence type="ECO:0000313" key="14">
    <source>
        <dbReference type="EMBL" id="KPQ34005.1"/>
    </source>
</evidence>
<dbReference type="GO" id="GO:0052381">
    <property type="term" value="F:tRNA dimethylallyltransferase activity"/>
    <property type="evidence" value="ECO:0007669"/>
    <property type="project" value="UniProtKB-UniRule"/>
</dbReference>
<dbReference type="InterPro" id="IPR039657">
    <property type="entry name" value="Dimethylallyltransferase"/>
</dbReference>
<keyword evidence="6 10" id="KW-0547">Nucleotide-binding</keyword>
<dbReference type="GO" id="GO:0005524">
    <property type="term" value="F:ATP binding"/>
    <property type="evidence" value="ECO:0007669"/>
    <property type="project" value="UniProtKB-UniRule"/>
</dbReference>
<comment type="similarity">
    <text evidence="3 10 13">Belongs to the IPP transferase family.</text>
</comment>
<dbReference type="Gene3D" id="1.10.20.140">
    <property type="match status" value="1"/>
</dbReference>
<evidence type="ECO:0000256" key="12">
    <source>
        <dbReference type="RuleBase" id="RU003784"/>
    </source>
</evidence>
<evidence type="ECO:0000256" key="2">
    <source>
        <dbReference type="ARBA" id="ARBA00003213"/>
    </source>
</evidence>
<reference evidence="14 15" key="1">
    <citation type="submission" date="2015-09" db="EMBL/GenBank/DDBJ databases">
        <title>Identification and resolution of microdiversity through metagenomic sequencing of parallel consortia.</title>
        <authorList>
            <person name="Nelson W.C."/>
            <person name="Romine M.F."/>
            <person name="Lindemann S.R."/>
        </authorList>
    </citation>
    <scope>NUCLEOTIDE SEQUENCE [LARGE SCALE GENOMIC DNA]</scope>
    <source>
        <strain evidence="14">Ana</strain>
    </source>
</reference>
<keyword evidence="4 10" id="KW-0808">Transferase</keyword>
<dbReference type="AlphaFoldDB" id="A0A0P7YTV2"/>
<dbReference type="PANTHER" id="PTHR11088">
    <property type="entry name" value="TRNA DIMETHYLALLYLTRANSFERASE"/>
    <property type="match status" value="1"/>
</dbReference>
<comment type="function">
    <text evidence="2 10 12">Catalyzes the transfer of a dimethylallyl group onto the adenine at position 37 in tRNAs that read codons beginning with uridine, leading to the formation of N6-(dimethylallyl)adenosine (i(6)A).</text>
</comment>
<dbReference type="InterPro" id="IPR018022">
    <property type="entry name" value="IPT"/>
</dbReference>
<evidence type="ECO:0000256" key="8">
    <source>
        <dbReference type="ARBA" id="ARBA00022842"/>
    </source>
</evidence>
<dbReference type="EC" id="2.5.1.75" evidence="10"/>
<evidence type="ECO:0000256" key="5">
    <source>
        <dbReference type="ARBA" id="ARBA00022694"/>
    </source>
</evidence>
<dbReference type="GO" id="GO:0006400">
    <property type="term" value="P:tRNA modification"/>
    <property type="evidence" value="ECO:0007669"/>
    <property type="project" value="TreeGrafter"/>
</dbReference>
<feature type="site" description="Interaction with substrate tRNA" evidence="10">
    <location>
        <position position="132"/>
    </location>
</feature>
<dbReference type="STRING" id="1666911.HLUCCA11_16405"/>
<comment type="subunit">
    <text evidence="10">Monomer.</text>
</comment>
<dbReference type="HAMAP" id="MF_00185">
    <property type="entry name" value="IPP_trans"/>
    <property type="match status" value="1"/>
</dbReference>
<evidence type="ECO:0000256" key="11">
    <source>
        <dbReference type="RuleBase" id="RU003783"/>
    </source>
</evidence>
<dbReference type="Pfam" id="PF01715">
    <property type="entry name" value="IPPT"/>
    <property type="match status" value="1"/>
</dbReference>